<keyword evidence="5 9" id="KW-0342">GTP-binding</keyword>
<dbReference type="Pfam" id="PF02978">
    <property type="entry name" value="SRP_SPB"/>
    <property type="match status" value="1"/>
</dbReference>
<dbReference type="SMART" id="SM00382">
    <property type="entry name" value="AAA"/>
    <property type="match status" value="1"/>
</dbReference>
<dbReference type="InterPro" id="IPR042101">
    <property type="entry name" value="SRP54_N_sf"/>
</dbReference>
<dbReference type="GO" id="GO:0005525">
    <property type="term" value="F:GTP binding"/>
    <property type="evidence" value="ECO:0007669"/>
    <property type="project" value="UniProtKB-UniRule"/>
</dbReference>
<feature type="binding site" evidence="9">
    <location>
        <begin position="108"/>
        <end position="115"/>
    </location>
    <ligand>
        <name>GTP</name>
        <dbReference type="ChEBI" id="CHEBI:37565"/>
    </ligand>
</feature>
<evidence type="ECO:0000256" key="7">
    <source>
        <dbReference type="ARBA" id="ARBA00023274"/>
    </source>
</evidence>
<evidence type="ECO:0000313" key="11">
    <source>
        <dbReference type="EMBL" id="MDC7225825.1"/>
    </source>
</evidence>
<dbReference type="InterPro" id="IPR022941">
    <property type="entry name" value="SRP54"/>
</dbReference>
<keyword evidence="4 9" id="KW-0694">RNA-binding</keyword>
<dbReference type="InterPro" id="IPR004780">
    <property type="entry name" value="SRP"/>
</dbReference>
<evidence type="ECO:0000256" key="9">
    <source>
        <dbReference type="HAMAP-Rule" id="MF_00306"/>
    </source>
</evidence>
<keyword evidence="6 9" id="KW-0733">Signal recognition particle</keyword>
<keyword evidence="3 9" id="KW-0378">Hydrolase</keyword>
<dbReference type="CDD" id="cd18539">
    <property type="entry name" value="SRP_G"/>
    <property type="match status" value="1"/>
</dbReference>
<name>A0AAJ1IE87_9SPIO</name>
<evidence type="ECO:0000256" key="4">
    <source>
        <dbReference type="ARBA" id="ARBA00022884"/>
    </source>
</evidence>
<comment type="similarity">
    <text evidence="1 9">Belongs to the GTP-binding SRP family. SRP54 subfamily.</text>
</comment>
<comment type="subcellular location">
    <subcellularLocation>
        <location evidence="9">Cytoplasm</location>
    </subcellularLocation>
    <text evidence="9">The SRP-RNC complex is targeted to the cytoplasmic membrane.</text>
</comment>
<comment type="catalytic activity">
    <reaction evidence="8 9">
        <text>GTP + H2O = GDP + phosphate + H(+)</text>
        <dbReference type="Rhea" id="RHEA:19669"/>
        <dbReference type="ChEBI" id="CHEBI:15377"/>
        <dbReference type="ChEBI" id="CHEBI:15378"/>
        <dbReference type="ChEBI" id="CHEBI:37565"/>
        <dbReference type="ChEBI" id="CHEBI:43474"/>
        <dbReference type="ChEBI" id="CHEBI:58189"/>
        <dbReference type="EC" id="3.6.5.4"/>
    </reaction>
</comment>
<dbReference type="PANTHER" id="PTHR11564">
    <property type="entry name" value="SIGNAL RECOGNITION PARTICLE 54K PROTEIN SRP54"/>
    <property type="match status" value="1"/>
</dbReference>
<comment type="caution">
    <text evidence="11">The sequence shown here is derived from an EMBL/GenBank/DDBJ whole genome shotgun (WGS) entry which is preliminary data.</text>
</comment>
<comment type="domain">
    <text evidence="9">Composed of three domains: the N-terminal N domain, which is responsible for interactions with the ribosome, the central G domain, which binds GTP, and the C-terminal M domain, which binds the RNA and the signal sequence of the RNC.</text>
</comment>
<dbReference type="GO" id="GO:0003924">
    <property type="term" value="F:GTPase activity"/>
    <property type="evidence" value="ECO:0007669"/>
    <property type="project" value="UniProtKB-UniRule"/>
</dbReference>
<dbReference type="Gene3D" id="1.20.120.140">
    <property type="entry name" value="Signal recognition particle SRP54, nucleotide-binding domain"/>
    <property type="match status" value="1"/>
</dbReference>
<dbReference type="Proteomes" id="UP001221217">
    <property type="component" value="Unassembled WGS sequence"/>
</dbReference>
<dbReference type="GO" id="GO:0006614">
    <property type="term" value="P:SRP-dependent cotranslational protein targeting to membrane"/>
    <property type="evidence" value="ECO:0007669"/>
    <property type="project" value="InterPro"/>
</dbReference>
<dbReference type="InterPro" id="IPR003593">
    <property type="entry name" value="AAA+_ATPase"/>
</dbReference>
<reference evidence="11 12" key="1">
    <citation type="submission" date="2022-12" db="EMBL/GenBank/DDBJ databases">
        <title>Metagenome assembled genome from gulf of manar.</title>
        <authorList>
            <person name="Kohli P."/>
            <person name="Pk S."/>
            <person name="Venkata Ramana C."/>
            <person name="Sasikala C."/>
        </authorList>
    </citation>
    <scope>NUCLEOTIDE SEQUENCE [LARGE SCALE GENOMIC DNA]</scope>
    <source>
        <strain evidence="11">JB008</strain>
    </source>
</reference>
<evidence type="ECO:0000313" key="12">
    <source>
        <dbReference type="Proteomes" id="UP001221217"/>
    </source>
</evidence>
<dbReference type="Gene3D" id="1.10.260.30">
    <property type="entry name" value="Signal recognition particle, SRP54 subunit, M-domain"/>
    <property type="match status" value="1"/>
</dbReference>
<proteinExistence type="inferred from homology"/>
<evidence type="ECO:0000256" key="1">
    <source>
        <dbReference type="ARBA" id="ARBA00005450"/>
    </source>
</evidence>
<dbReference type="EMBL" id="JAQQAL010000010">
    <property type="protein sequence ID" value="MDC7225825.1"/>
    <property type="molecule type" value="Genomic_DNA"/>
</dbReference>
<evidence type="ECO:0000256" key="3">
    <source>
        <dbReference type="ARBA" id="ARBA00022801"/>
    </source>
</evidence>
<protein>
    <recommendedName>
        <fullName evidence="9">Signal recognition particle protein</fullName>
        <ecNumber evidence="9">3.6.5.4</ecNumber>
    </recommendedName>
    <alternativeName>
        <fullName evidence="9">Fifty-four homolog</fullName>
    </alternativeName>
</protein>
<dbReference type="SMART" id="SM00962">
    <property type="entry name" value="SRP54"/>
    <property type="match status" value="1"/>
</dbReference>
<keyword evidence="7 9" id="KW-0687">Ribonucleoprotein</keyword>
<dbReference type="AlphaFoldDB" id="A0AAJ1IE87"/>
<comment type="function">
    <text evidence="9">Involved in targeting and insertion of nascent membrane proteins into the cytoplasmic membrane. Binds to the hydrophobic signal sequence of the ribosome-nascent chain (RNC) as it emerges from the ribosomes. The SRP-RNC complex is then targeted to the cytoplasmic membrane where it interacts with the SRP receptor FtsY.</text>
</comment>
<dbReference type="SUPFAM" id="SSF47446">
    <property type="entry name" value="Signal peptide-binding domain"/>
    <property type="match status" value="1"/>
</dbReference>
<feature type="binding site" evidence="9">
    <location>
        <begin position="247"/>
        <end position="250"/>
    </location>
    <ligand>
        <name>GTP</name>
        <dbReference type="ChEBI" id="CHEBI:37565"/>
    </ligand>
</feature>
<dbReference type="EC" id="3.6.5.4" evidence="9"/>
<accession>A0AAJ1IE87</accession>
<dbReference type="InterPro" id="IPR004125">
    <property type="entry name" value="Signal_recog_particle_SRP54_M"/>
</dbReference>
<sequence length="443" mass="49029">MLDKISTTFSDIFRQISGNASISEKNIDEAVEQIKLALLDADVNLRVVRRFVNRTISEAKGEKVLKAVNPGQQFIKIVHDRMVQLLGDERQELKLKGPDVPSVILMMGLQGSGKTTSSAKLALKLKNEGRKPLLVAADLVRPAAVQQLHVLGEQTGVDVYSEETKDPVKVVKNALKKAKKEQYNAVILDTAGRMHVDAELMAEIKAVAAAAKPDETLLVADSMTGQHAVDIAKEFEETVGISGVILSKFDSDARGGAALSLKTITGKPIKFIGTGEKLEDLDDFHPDRIANRILGMGDVVSLVEKAQETIEEEDAKKLEEKMAKATFTLEDYLDQFQRVKKMGSIKSLIDMVPGAAGQISEDDIDENEMKREEAIILSMTIQERRNHRIIGPSRRKRIAKGSGTNVYEVNRLLKKFDKMRLMMKKMTKNKKYQAKLMSQFGGA</sequence>
<evidence type="ECO:0000256" key="2">
    <source>
        <dbReference type="ARBA" id="ARBA00022741"/>
    </source>
</evidence>
<dbReference type="Pfam" id="PF00448">
    <property type="entry name" value="SRP54"/>
    <property type="match status" value="1"/>
</dbReference>
<dbReference type="NCBIfam" id="TIGR00959">
    <property type="entry name" value="ffh"/>
    <property type="match status" value="1"/>
</dbReference>
<dbReference type="SMART" id="SM00963">
    <property type="entry name" value="SRP54_N"/>
    <property type="match status" value="1"/>
</dbReference>
<organism evidence="11 12">
    <name type="scientific">Candidatus Thalassospirochaeta sargassi</name>
    <dbReference type="NCBI Taxonomy" id="3119039"/>
    <lineage>
        <taxon>Bacteria</taxon>
        <taxon>Pseudomonadati</taxon>
        <taxon>Spirochaetota</taxon>
        <taxon>Spirochaetia</taxon>
        <taxon>Spirochaetales</taxon>
        <taxon>Spirochaetaceae</taxon>
        <taxon>Candidatus Thalassospirochaeta</taxon>
    </lineage>
</organism>
<dbReference type="InterPro" id="IPR027417">
    <property type="entry name" value="P-loop_NTPase"/>
</dbReference>
<dbReference type="PROSITE" id="PS00300">
    <property type="entry name" value="SRP54"/>
    <property type="match status" value="1"/>
</dbReference>
<dbReference type="GO" id="GO:0008312">
    <property type="term" value="F:7S RNA binding"/>
    <property type="evidence" value="ECO:0007669"/>
    <property type="project" value="InterPro"/>
</dbReference>
<dbReference type="InterPro" id="IPR013822">
    <property type="entry name" value="Signal_recog_particl_SRP54_hlx"/>
</dbReference>
<feature type="binding site" evidence="9">
    <location>
        <begin position="189"/>
        <end position="193"/>
    </location>
    <ligand>
        <name>GTP</name>
        <dbReference type="ChEBI" id="CHEBI:37565"/>
    </ligand>
</feature>
<dbReference type="PANTHER" id="PTHR11564:SF5">
    <property type="entry name" value="SIGNAL RECOGNITION PARTICLE SUBUNIT SRP54"/>
    <property type="match status" value="1"/>
</dbReference>
<gene>
    <name evidence="9 11" type="primary">ffh</name>
    <name evidence="11" type="ORF">PQJ61_03560</name>
</gene>
<dbReference type="SUPFAM" id="SSF52540">
    <property type="entry name" value="P-loop containing nucleoside triphosphate hydrolases"/>
    <property type="match status" value="1"/>
</dbReference>
<keyword evidence="9" id="KW-0963">Cytoplasm</keyword>
<dbReference type="FunFam" id="3.40.50.300:FF:000022">
    <property type="entry name" value="Signal recognition particle 54 kDa subunit"/>
    <property type="match status" value="1"/>
</dbReference>
<evidence type="ECO:0000256" key="5">
    <source>
        <dbReference type="ARBA" id="ARBA00023134"/>
    </source>
</evidence>
<evidence type="ECO:0000256" key="6">
    <source>
        <dbReference type="ARBA" id="ARBA00023135"/>
    </source>
</evidence>
<dbReference type="InterPro" id="IPR000897">
    <property type="entry name" value="SRP54_GTPase_dom"/>
</dbReference>
<dbReference type="Pfam" id="PF02881">
    <property type="entry name" value="SRP54_N"/>
    <property type="match status" value="1"/>
</dbReference>
<comment type="subunit">
    <text evidence="9">Part of the signal recognition particle protein translocation system, which is composed of SRP and FtsY.</text>
</comment>
<dbReference type="GO" id="GO:0048500">
    <property type="term" value="C:signal recognition particle"/>
    <property type="evidence" value="ECO:0007669"/>
    <property type="project" value="UniProtKB-UniRule"/>
</dbReference>
<dbReference type="HAMAP" id="MF_00306">
    <property type="entry name" value="SRP54"/>
    <property type="match status" value="1"/>
</dbReference>
<dbReference type="Gene3D" id="3.40.50.300">
    <property type="entry name" value="P-loop containing nucleotide triphosphate hydrolases"/>
    <property type="match status" value="1"/>
</dbReference>
<feature type="domain" description="SRP54-type proteins GTP-binding" evidence="10">
    <location>
        <begin position="268"/>
        <end position="281"/>
    </location>
</feature>
<keyword evidence="2 9" id="KW-0547">Nucleotide-binding</keyword>
<evidence type="ECO:0000259" key="10">
    <source>
        <dbReference type="PROSITE" id="PS00300"/>
    </source>
</evidence>
<dbReference type="InterPro" id="IPR036891">
    <property type="entry name" value="Signal_recog_part_SRP54_M_sf"/>
</dbReference>
<evidence type="ECO:0000256" key="8">
    <source>
        <dbReference type="ARBA" id="ARBA00048027"/>
    </source>
</evidence>